<evidence type="ECO:0000313" key="4">
    <source>
        <dbReference type="EnsemblPlants" id="PAC:32920328.CDS.1"/>
    </source>
</evidence>
<organism evidence="3">
    <name type="scientific">Physcomitrium patens</name>
    <name type="common">Spreading-leaved earth moss</name>
    <name type="synonym">Physcomitrella patens</name>
    <dbReference type="NCBI Taxonomy" id="3218"/>
    <lineage>
        <taxon>Eukaryota</taxon>
        <taxon>Viridiplantae</taxon>
        <taxon>Streptophyta</taxon>
        <taxon>Embryophyta</taxon>
        <taxon>Bryophyta</taxon>
        <taxon>Bryophytina</taxon>
        <taxon>Bryopsida</taxon>
        <taxon>Funariidae</taxon>
        <taxon>Funariales</taxon>
        <taxon>Funariaceae</taxon>
        <taxon>Physcomitrium</taxon>
    </lineage>
</organism>
<dbReference type="AlphaFoldDB" id="A0A2K1KN76"/>
<dbReference type="InParanoid" id="A0A2K1KN76"/>
<keyword evidence="1" id="KW-0812">Transmembrane</keyword>
<dbReference type="PaxDb" id="3218-PP1S339_71V6.1"/>
<feature type="chain" id="PRO_5036319074" evidence="2">
    <location>
        <begin position="20"/>
        <end position="148"/>
    </location>
</feature>
<keyword evidence="1" id="KW-0472">Membrane</keyword>
<evidence type="ECO:0000256" key="2">
    <source>
        <dbReference type="SAM" id="SignalP"/>
    </source>
</evidence>
<name>A0A2K1KN76_PHYPA</name>
<protein>
    <submittedName>
        <fullName evidence="3 4">Uncharacterized protein</fullName>
    </submittedName>
</protein>
<accession>A0A2K1KN76</accession>
<keyword evidence="1" id="KW-1133">Transmembrane helix</keyword>
<feature type="signal peptide" evidence="2">
    <location>
        <begin position="1"/>
        <end position="19"/>
    </location>
</feature>
<feature type="transmembrane region" description="Helical" evidence="1">
    <location>
        <begin position="42"/>
        <end position="61"/>
    </location>
</feature>
<dbReference type="EMBL" id="ABEU02000004">
    <property type="protein sequence ID" value="PNR55233.1"/>
    <property type="molecule type" value="Genomic_DNA"/>
</dbReference>
<gene>
    <name evidence="3" type="ORF">PHYPA_006128</name>
</gene>
<dbReference type="Gramene" id="Pp3c4_12741V3.1">
    <property type="protein sequence ID" value="PAC:32920328.CDS.1"/>
    <property type="gene ID" value="Pp3c4_12741"/>
</dbReference>
<dbReference type="Proteomes" id="UP000006727">
    <property type="component" value="Chromosome 4"/>
</dbReference>
<evidence type="ECO:0000313" key="5">
    <source>
        <dbReference type="Proteomes" id="UP000006727"/>
    </source>
</evidence>
<reference evidence="4" key="3">
    <citation type="submission" date="2020-12" db="UniProtKB">
        <authorList>
            <consortium name="EnsemblPlants"/>
        </authorList>
    </citation>
    <scope>IDENTIFICATION</scope>
</reference>
<evidence type="ECO:0000313" key="3">
    <source>
        <dbReference type="EMBL" id="PNR55233.1"/>
    </source>
</evidence>
<reference evidence="3 5" key="1">
    <citation type="journal article" date="2008" name="Science">
        <title>The Physcomitrella genome reveals evolutionary insights into the conquest of land by plants.</title>
        <authorList>
            <person name="Rensing S."/>
            <person name="Lang D."/>
            <person name="Zimmer A."/>
            <person name="Terry A."/>
            <person name="Salamov A."/>
            <person name="Shapiro H."/>
            <person name="Nishiyama T."/>
            <person name="Perroud P.-F."/>
            <person name="Lindquist E."/>
            <person name="Kamisugi Y."/>
            <person name="Tanahashi T."/>
            <person name="Sakakibara K."/>
            <person name="Fujita T."/>
            <person name="Oishi K."/>
            <person name="Shin-I T."/>
            <person name="Kuroki Y."/>
            <person name="Toyoda A."/>
            <person name="Suzuki Y."/>
            <person name="Hashimoto A."/>
            <person name="Yamaguchi K."/>
            <person name="Sugano A."/>
            <person name="Kohara Y."/>
            <person name="Fujiyama A."/>
            <person name="Anterola A."/>
            <person name="Aoki S."/>
            <person name="Ashton N."/>
            <person name="Barbazuk W.B."/>
            <person name="Barker E."/>
            <person name="Bennetzen J."/>
            <person name="Bezanilla M."/>
            <person name="Blankenship R."/>
            <person name="Cho S.H."/>
            <person name="Dutcher S."/>
            <person name="Estelle M."/>
            <person name="Fawcett J.A."/>
            <person name="Gundlach H."/>
            <person name="Hanada K."/>
            <person name="Heyl A."/>
            <person name="Hicks K.A."/>
            <person name="Hugh J."/>
            <person name="Lohr M."/>
            <person name="Mayer K."/>
            <person name="Melkozernov A."/>
            <person name="Murata T."/>
            <person name="Nelson D."/>
            <person name="Pils B."/>
            <person name="Prigge M."/>
            <person name="Reiss B."/>
            <person name="Renner T."/>
            <person name="Rombauts S."/>
            <person name="Rushton P."/>
            <person name="Sanderfoot A."/>
            <person name="Schween G."/>
            <person name="Shiu S.-H."/>
            <person name="Stueber K."/>
            <person name="Theodoulou F.L."/>
            <person name="Tu H."/>
            <person name="Van de Peer Y."/>
            <person name="Verrier P.J."/>
            <person name="Waters E."/>
            <person name="Wood A."/>
            <person name="Yang L."/>
            <person name="Cove D."/>
            <person name="Cuming A."/>
            <person name="Hasebe M."/>
            <person name="Lucas S."/>
            <person name="Mishler D.B."/>
            <person name="Reski R."/>
            <person name="Grigoriev I."/>
            <person name="Quatrano R.S."/>
            <person name="Boore J.L."/>
        </authorList>
    </citation>
    <scope>NUCLEOTIDE SEQUENCE [LARGE SCALE GENOMIC DNA]</scope>
    <source>
        <strain evidence="4 5">cv. Gransden 2004</strain>
    </source>
</reference>
<sequence length="148" mass="17302">MLFFFFFFFSSSIACEVRALHFHLVPLLQQCSDRVSSHPRCYVTILFLLYFVVFFFVFLKLRYSRIHCSAAVVRRKTLGKWCIWFITLSLVTDECVAVLGIALPQQVFSLPSFHPSAVDITATLKVRKKEKRLEHRLRMLAVYKAIAF</sequence>
<reference evidence="3 5" key="2">
    <citation type="journal article" date="2018" name="Plant J.">
        <title>The Physcomitrella patens chromosome-scale assembly reveals moss genome structure and evolution.</title>
        <authorList>
            <person name="Lang D."/>
            <person name="Ullrich K.K."/>
            <person name="Murat F."/>
            <person name="Fuchs J."/>
            <person name="Jenkins J."/>
            <person name="Haas F.B."/>
            <person name="Piednoel M."/>
            <person name="Gundlach H."/>
            <person name="Van Bel M."/>
            <person name="Meyberg R."/>
            <person name="Vives C."/>
            <person name="Morata J."/>
            <person name="Symeonidi A."/>
            <person name="Hiss M."/>
            <person name="Muchero W."/>
            <person name="Kamisugi Y."/>
            <person name="Saleh O."/>
            <person name="Blanc G."/>
            <person name="Decker E.L."/>
            <person name="van Gessel N."/>
            <person name="Grimwood J."/>
            <person name="Hayes R.D."/>
            <person name="Graham S.W."/>
            <person name="Gunter L.E."/>
            <person name="McDaniel S.F."/>
            <person name="Hoernstein S.N.W."/>
            <person name="Larsson A."/>
            <person name="Li F.W."/>
            <person name="Perroud P.F."/>
            <person name="Phillips J."/>
            <person name="Ranjan P."/>
            <person name="Rokshar D.S."/>
            <person name="Rothfels C.J."/>
            <person name="Schneider L."/>
            <person name="Shu S."/>
            <person name="Stevenson D.W."/>
            <person name="Thummler F."/>
            <person name="Tillich M."/>
            <person name="Villarreal Aguilar J.C."/>
            <person name="Widiez T."/>
            <person name="Wong G.K."/>
            <person name="Wymore A."/>
            <person name="Zhang Y."/>
            <person name="Zimmer A.D."/>
            <person name="Quatrano R.S."/>
            <person name="Mayer K.F.X."/>
            <person name="Goodstein D."/>
            <person name="Casacuberta J.M."/>
            <person name="Vandepoele K."/>
            <person name="Reski R."/>
            <person name="Cuming A.C."/>
            <person name="Tuskan G.A."/>
            <person name="Maumus F."/>
            <person name="Salse J."/>
            <person name="Schmutz J."/>
            <person name="Rensing S.A."/>
        </authorList>
    </citation>
    <scope>NUCLEOTIDE SEQUENCE [LARGE SCALE GENOMIC DNA]</scope>
    <source>
        <strain evidence="4 5">cv. Gransden 2004</strain>
    </source>
</reference>
<evidence type="ECO:0000256" key="1">
    <source>
        <dbReference type="SAM" id="Phobius"/>
    </source>
</evidence>
<proteinExistence type="predicted"/>
<keyword evidence="2" id="KW-0732">Signal</keyword>
<dbReference type="EnsemblPlants" id="Pp3c4_12741V3.1">
    <property type="protein sequence ID" value="PAC:32920328.CDS.1"/>
    <property type="gene ID" value="Pp3c4_12741"/>
</dbReference>
<feature type="transmembrane region" description="Helical" evidence="1">
    <location>
        <begin position="81"/>
        <end position="103"/>
    </location>
</feature>
<keyword evidence="5" id="KW-1185">Reference proteome</keyword>